<dbReference type="SMART" id="SM00829">
    <property type="entry name" value="PKS_ER"/>
    <property type="match status" value="1"/>
</dbReference>
<dbReference type="Gene3D" id="3.40.50.720">
    <property type="entry name" value="NAD(P)-binding Rossmann-like Domain"/>
    <property type="match status" value="1"/>
</dbReference>
<keyword evidence="4" id="KW-0560">Oxidoreductase</keyword>
<evidence type="ECO:0000256" key="1">
    <source>
        <dbReference type="ARBA" id="ARBA00001947"/>
    </source>
</evidence>
<dbReference type="GO" id="GO:0008270">
    <property type="term" value="F:zinc ion binding"/>
    <property type="evidence" value="ECO:0007669"/>
    <property type="project" value="InterPro"/>
</dbReference>
<dbReference type="Gene3D" id="3.90.180.10">
    <property type="entry name" value="Medium-chain alcohol dehydrogenases, catalytic domain"/>
    <property type="match status" value="1"/>
</dbReference>
<dbReference type="Proteomes" id="UP000184428">
    <property type="component" value="Unassembled WGS sequence"/>
</dbReference>
<evidence type="ECO:0000256" key="3">
    <source>
        <dbReference type="ARBA" id="ARBA00022833"/>
    </source>
</evidence>
<comment type="cofactor">
    <cofactor evidence="1 5">
        <name>Zn(2+)</name>
        <dbReference type="ChEBI" id="CHEBI:29105"/>
    </cofactor>
</comment>
<evidence type="ECO:0000313" key="7">
    <source>
        <dbReference type="EMBL" id="SHN87590.1"/>
    </source>
</evidence>
<dbReference type="Pfam" id="PF08240">
    <property type="entry name" value="ADH_N"/>
    <property type="match status" value="1"/>
</dbReference>
<dbReference type="InterPro" id="IPR020843">
    <property type="entry name" value="ER"/>
</dbReference>
<dbReference type="SUPFAM" id="SSF51735">
    <property type="entry name" value="NAD(P)-binding Rossmann-fold domains"/>
    <property type="match status" value="1"/>
</dbReference>
<dbReference type="InterPro" id="IPR050129">
    <property type="entry name" value="Zn_alcohol_dh"/>
</dbReference>
<feature type="domain" description="Enoyl reductase (ER)" evidence="6">
    <location>
        <begin position="8"/>
        <end position="342"/>
    </location>
</feature>
<dbReference type="InterPro" id="IPR036291">
    <property type="entry name" value="NAD(P)-bd_dom_sf"/>
</dbReference>
<proteinExistence type="inferred from homology"/>
<dbReference type="EMBL" id="FRDM01000035">
    <property type="protein sequence ID" value="SHN87590.1"/>
    <property type="molecule type" value="Genomic_DNA"/>
</dbReference>
<evidence type="ECO:0000256" key="2">
    <source>
        <dbReference type="ARBA" id="ARBA00022723"/>
    </source>
</evidence>
<dbReference type="InterPro" id="IPR011032">
    <property type="entry name" value="GroES-like_sf"/>
</dbReference>
<reference evidence="7 8" key="1">
    <citation type="submission" date="2016-12" db="EMBL/GenBank/DDBJ databases">
        <authorList>
            <person name="Song W.-J."/>
            <person name="Kurnit D.M."/>
        </authorList>
    </citation>
    <scope>NUCLEOTIDE SEQUENCE [LARGE SCALE GENOMIC DNA]</scope>
    <source>
        <strain evidence="7 8">DSM 43162</strain>
    </source>
</reference>
<sequence>MKAVVKHAADRGIQVREDWAEPVAGPGQVLLEVAAASLCGTDRELYEWTPSAQAFNLTPPVVLGHEGSGTVLAVGAGVGDVTPGDRVALESHLICGRCYPCRTGSAHTCERTGILGMHIDGVFAERVAVPAGICVPLPESVSLETGALMESAGVAMHAVQRSGYAVTGQYVLVNGCGPVGLVIAQIALALGAAAVVAVEPNPFRRKQAESIGARVLDPSDDVVGVCRDLAGRRGGFDVAFEVSGVRGVLPPLLEALRREATLVTVGHPSEPAAIDIAAFVNKKGITLRGIFGRRLWDTWEQLLVLLQSGRIDLDWLITHRLSLDEAETAVELLTGDAGKVLLVPGANQR</sequence>
<protein>
    <submittedName>
        <fullName evidence="7">L-threonine 3-dehydrogenase</fullName>
    </submittedName>
</protein>
<keyword evidence="2 5" id="KW-0479">Metal-binding</keyword>
<keyword evidence="3 5" id="KW-0862">Zinc</keyword>
<name>A0A1M7UXC7_9ACTN</name>
<evidence type="ECO:0000259" key="6">
    <source>
        <dbReference type="SMART" id="SM00829"/>
    </source>
</evidence>
<comment type="similarity">
    <text evidence="5">Belongs to the zinc-containing alcohol dehydrogenase family.</text>
</comment>
<dbReference type="GO" id="GO:0016491">
    <property type="term" value="F:oxidoreductase activity"/>
    <property type="evidence" value="ECO:0007669"/>
    <property type="project" value="UniProtKB-KW"/>
</dbReference>
<dbReference type="InterPro" id="IPR013154">
    <property type="entry name" value="ADH-like_N"/>
</dbReference>
<dbReference type="AlphaFoldDB" id="A0A1M7UXC7"/>
<evidence type="ECO:0000256" key="5">
    <source>
        <dbReference type="RuleBase" id="RU361277"/>
    </source>
</evidence>
<dbReference type="OrthoDB" id="9797931at2"/>
<dbReference type="InterPro" id="IPR002328">
    <property type="entry name" value="ADH_Zn_CS"/>
</dbReference>
<accession>A0A1M7UXC7</accession>
<dbReference type="InterPro" id="IPR013149">
    <property type="entry name" value="ADH-like_C"/>
</dbReference>
<organism evidence="7 8">
    <name type="scientific">Geodermatophilus obscurus</name>
    <dbReference type="NCBI Taxonomy" id="1861"/>
    <lineage>
        <taxon>Bacteria</taxon>
        <taxon>Bacillati</taxon>
        <taxon>Actinomycetota</taxon>
        <taxon>Actinomycetes</taxon>
        <taxon>Geodermatophilales</taxon>
        <taxon>Geodermatophilaceae</taxon>
        <taxon>Geodermatophilus</taxon>
    </lineage>
</organism>
<dbReference type="SUPFAM" id="SSF50129">
    <property type="entry name" value="GroES-like"/>
    <property type="match status" value="1"/>
</dbReference>
<dbReference type="Pfam" id="PF00107">
    <property type="entry name" value="ADH_zinc_N"/>
    <property type="match status" value="1"/>
</dbReference>
<evidence type="ECO:0000256" key="4">
    <source>
        <dbReference type="ARBA" id="ARBA00023002"/>
    </source>
</evidence>
<dbReference type="PANTHER" id="PTHR43401">
    <property type="entry name" value="L-THREONINE 3-DEHYDROGENASE"/>
    <property type="match status" value="1"/>
</dbReference>
<evidence type="ECO:0000313" key="8">
    <source>
        <dbReference type="Proteomes" id="UP000184428"/>
    </source>
</evidence>
<dbReference type="PANTHER" id="PTHR43401:SF2">
    <property type="entry name" value="L-THREONINE 3-DEHYDROGENASE"/>
    <property type="match status" value="1"/>
</dbReference>
<gene>
    <name evidence="7" type="ORF">SAMN05660350_04197</name>
</gene>
<dbReference type="RefSeq" id="WP_072920597.1">
    <property type="nucleotide sequence ID" value="NZ_FRDM01000035.1"/>
</dbReference>
<dbReference type="PROSITE" id="PS00059">
    <property type="entry name" value="ADH_ZINC"/>
    <property type="match status" value="1"/>
</dbReference>